<proteinExistence type="predicted"/>
<dbReference type="EMBL" id="LAZR01003652">
    <property type="protein sequence ID" value="KKN16048.1"/>
    <property type="molecule type" value="Genomic_DNA"/>
</dbReference>
<organism evidence="3">
    <name type="scientific">marine sediment metagenome</name>
    <dbReference type="NCBI Taxonomy" id="412755"/>
    <lineage>
        <taxon>unclassified sequences</taxon>
        <taxon>metagenomes</taxon>
        <taxon>ecological metagenomes</taxon>
    </lineage>
</organism>
<feature type="coiled-coil region" evidence="1">
    <location>
        <begin position="108"/>
        <end position="173"/>
    </location>
</feature>
<protein>
    <submittedName>
        <fullName evidence="3">Uncharacterized protein</fullName>
    </submittedName>
</protein>
<gene>
    <name evidence="3" type="ORF">LCGC14_0979740</name>
</gene>
<keyword evidence="1" id="KW-0175">Coiled coil</keyword>
<sequence length="336" mass="37272">MFPLRQSPDEPVATAEPSVEEGAQVLIPEQEKPVPATEQEPGAPAPESGAGGPEDEGEKPEGEKPEGEKPEGEKPDLRSQTVEMLKEMRESHPDLMDEVFPTVERERLEEGEQASAELELRESRLNRQEARQATQAQFNQQWGAIFTNAAPTFQEFQNELQAQNERVRAGQAESVNISYDKLATAVEKVRSDTASTILAYSTASFQDAVQEALDTHPTRRYLTAEDRKRVEDAKPEERIQTLIHAQLDAALKRGAPAEAKAQAKKEAEDTLGLTEKLSQVRKYIDSNGTTQKVEAGGDTSSFASMSDADIAYANDEIDFAEYKKQRKRFNLPDVAR</sequence>
<feature type="compositionally biased region" description="Basic and acidic residues" evidence="2">
    <location>
        <begin position="84"/>
        <end position="95"/>
    </location>
</feature>
<feature type="compositionally biased region" description="Basic and acidic residues" evidence="2">
    <location>
        <begin position="59"/>
        <end position="77"/>
    </location>
</feature>
<feature type="region of interest" description="Disordered" evidence="2">
    <location>
        <begin position="1"/>
        <end position="99"/>
    </location>
</feature>
<reference evidence="3" key="1">
    <citation type="journal article" date="2015" name="Nature">
        <title>Complex archaea that bridge the gap between prokaryotes and eukaryotes.</title>
        <authorList>
            <person name="Spang A."/>
            <person name="Saw J.H."/>
            <person name="Jorgensen S.L."/>
            <person name="Zaremba-Niedzwiedzka K."/>
            <person name="Martijn J."/>
            <person name="Lind A.E."/>
            <person name="van Eijk R."/>
            <person name="Schleper C."/>
            <person name="Guy L."/>
            <person name="Ettema T.J."/>
        </authorList>
    </citation>
    <scope>NUCLEOTIDE SEQUENCE</scope>
</reference>
<evidence type="ECO:0000313" key="3">
    <source>
        <dbReference type="EMBL" id="KKN16048.1"/>
    </source>
</evidence>
<name>A0A0F9RFL7_9ZZZZ</name>
<evidence type="ECO:0000256" key="2">
    <source>
        <dbReference type="SAM" id="MobiDB-lite"/>
    </source>
</evidence>
<dbReference type="AlphaFoldDB" id="A0A0F9RFL7"/>
<comment type="caution">
    <text evidence="3">The sequence shown here is derived from an EMBL/GenBank/DDBJ whole genome shotgun (WGS) entry which is preliminary data.</text>
</comment>
<accession>A0A0F9RFL7</accession>
<evidence type="ECO:0000256" key="1">
    <source>
        <dbReference type="SAM" id="Coils"/>
    </source>
</evidence>